<dbReference type="Gene3D" id="1.20.1250.20">
    <property type="entry name" value="MFS general substrate transporter like domains"/>
    <property type="match status" value="1"/>
</dbReference>
<dbReference type="InterPro" id="IPR036259">
    <property type="entry name" value="MFS_trans_sf"/>
</dbReference>
<organism evidence="7 8">
    <name type="scientific">Lacticaseibacillus paracasei</name>
    <name type="common">Lactobacillus paracasei</name>
    <dbReference type="NCBI Taxonomy" id="1597"/>
    <lineage>
        <taxon>Bacteria</taxon>
        <taxon>Bacillati</taxon>
        <taxon>Bacillota</taxon>
        <taxon>Bacilli</taxon>
        <taxon>Lactobacillales</taxon>
        <taxon>Lactobacillaceae</taxon>
        <taxon>Lacticaseibacillus</taxon>
    </lineage>
</organism>
<comment type="caution">
    <text evidence="7">The sequence shown here is derived from an EMBL/GenBank/DDBJ whole genome shotgun (WGS) entry which is preliminary data.</text>
</comment>
<keyword evidence="2" id="KW-0813">Transport</keyword>
<evidence type="ECO:0000256" key="4">
    <source>
        <dbReference type="ARBA" id="ARBA00022692"/>
    </source>
</evidence>
<gene>
    <name evidence="7" type="ORF">FAM18172_02189</name>
</gene>
<keyword evidence="6" id="KW-0472">Membrane</keyword>
<dbReference type="InterPro" id="IPR011701">
    <property type="entry name" value="MFS"/>
</dbReference>
<dbReference type="RefSeq" id="WP_004559970.1">
    <property type="nucleotide sequence ID" value="NZ_AFYU01000123.1"/>
</dbReference>
<keyword evidence="4" id="KW-0812">Transmembrane</keyword>
<dbReference type="PANTHER" id="PTHR42718:SF46">
    <property type="entry name" value="BLR6921 PROTEIN"/>
    <property type="match status" value="1"/>
</dbReference>
<evidence type="ECO:0000256" key="3">
    <source>
        <dbReference type="ARBA" id="ARBA00022475"/>
    </source>
</evidence>
<evidence type="ECO:0000256" key="2">
    <source>
        <dbReference type="ARBA" id="ARBA00022448"/>
    </source>
</evidence>
<evidence type="ECO:0000256" key="5">
    <source>
        <dbReference type="ARBA" id="ARBA00022989"/>
    </source>
</evidence>
<sequence length="567" mass="62077">MTDSHTNKTALMAMCLGIFIVMLDTTIMNIALPEIQTSLSASLTSVSWALNAYTIIFASTSIPLGKLANIYGKKRFFIIALVIFGLGSLLSGISHSVGSLILGRLFQSFGAAVIFPLSMDLAITTQSDLFKRKATLFVGITQGIAAAFGPTIGGLITQFMGWRWIFMINIPIALIALLMSIHSLPNNLPVENTKIDWIGSLLTVIGLVSLTLALIQLRFWGWNLPIYALFSLFIISGVLFYFWEKHVSVPMINFGLFKNANFDLASVATLFGQLILVGFMVIMPIFLSNIFDKTAFQSALLITPATFMIFILSPLAGFLVRKTNPKKLLAIGFIALGAGYLGFSTIGTSLNYLLYVSYCLLIGAGYGVIVGPISVLSTAGFQGSDLTASQSVIGVLRQLGTVLAVAIFVSALGVNISHAKQKALSFSEDQIRQTAISKSQRSKTLNEIKRHLNNQQGIAKSQSGPVVSQKQKREMIQQQYQAYLTKKGIQEEQLPASIRRQIKATISKKVIKSVGDLNNVMVKIKREIAQQFVTAFTKLYQYATPLIFLIALCFWLVPVKPISLRSR</sequence>
<dbReference type="PRINTS" id="PR01036">
    <property type="entry name" value="TCRTETB"/>
</dbReference>
<dbReference type="InterPro" id="IPR004638">
    <property type="entry name" value="EmrB-like"/>
</dbReference>
<dbReference type="GO" id="GO:0005886">
    <property type="term" value="C:plasma membrane"/>
    <property type="evidence" value="ECO:0007669"/>
    <property type="project" value="UniProtKB-SubCell"/>
</dbReference>
<dbReference type="Pfam" id="PF07690">
    <property type="entry name" value="MFS_1"/>
    <property type="match status" value="1"/>
</dbReference>
<name>A0A422M8N9_LACPA</name>
<accession>A0A422M8N9</accession>
<evidence type="ECO:0000313" key="7">
    <source>
        <dbReference type="EMBL" id="RND84422.1"/>
    </source>
</evidence>
<keyword evidence="3" id="KW-1003">Cell membrane</keyword>
<dbReference type="PROSITE" id="PS50850">
    <property type="entry name" value="MFS"/>
    <property type="match status" value="1"/>
</dbReference>
<dbReference type="GO" id="GO:0022857">
    <property type="term" value="F:transmembrane transporter activity"/>
    <property type="evidence" value="ECO:0007669"/>
    <property type="project" value="InterPro"/>
</dbReference>
<dbReference type="EMBL" id="LKFU01000081">
    <property type="protein sequence ID" value="RND84422.1"/>
    <property type="molecule type" value="Genomic_DNA"/>
</dbReference>
<dbReference type="Gene3D" id="1.20.1720.10">
    <property type="entry name" value="Multidrug resistance protein D"/>
    <property type="match status" value="1"/>
</dbReference>
<dbReference type="SUPFAM" id="SSF103473">
    <property type="entry name" value="MFS general substrate transporter"/>
    <property type="match status" value="1"/>
</dbReference>
<reference evidence="7 8" key="1">
    <citation type="journal article" date="2018" name="Front. Microbiol.">
        <title>Conversion of Methionine to Cysteine in Lactobacillus paracasei Depends on the Highly Mobile cysK-ctl-cysE Gene Cluster.</title>
        <authorList>
            <person name="Wuthrich D."/>
            <person name="Irmler S."/>
            <person name="Berthoud H."/>
            <person name="Guggenbuhl B."/>
            <person name="Eugster E."/>
            <person name="Bruggmann R."/>
        </authorList>
    </citation>
    <scope>NUCLEOTIDE SEQUENCE [LARGE SCALE GENOMIC DNA]</scope>
    <source>
        <strain evidence="7 8">FAM18172</strain>
    </source>
</reference>
<evidence type="ECO:0000313" key="8">
    <source>
        <dbReference type="Proteomes" id="UP000285532"/>
    </source>
</evidence>
<dbReference type="CDD" id="cd17321">
    <property type="entry name" value="MFS_MMR_MDR_like"/>
    <property type="match status" value="1"/>
</dbReference>
<dbReference type="AlphaFoldDB" id="A0A422M8N9"/>
<evidence type="ECO:0000256" key="1">
    <source>
        <dbReference type="ARBA" id="ARBA00004651"/>
    </source>
</evidence>
<dbReference type="NCBIfam" id="TIGR00711">
    <property type="entry name" value="efflux_EmrB"/>
    <property type="match status" value="1"/>
</dbReference>
<dbReference type="PANTHER" id="PTHR42718">
    <property type="entry name" value="MAJOR FACILITATOR SUPERFAMILY MULTIDRUG TRANSPORTER MFSC"/>
    <property type="match status" value="1"/>
</dbReference>
<proteinExistence type="predicted"/>
<comment type="subcellular location">
    <subcellularLocation>
        <location evidence="1">Cell membrane</location>
        <topology evidence="1">Multi-pass membrane protein</topology>
    </subcellularLocation>
</comment>
<dbReference type="Proteomes" id="UP000285532">
    <property type="component" value="Unassembled WGS sequence"/>
</dbReference>
<evidence type="ECO:0000256" key="6">
    <source>
        <dbReference type="ARBA" id="ARBA00023136"/>
    </source>
</evidence>
<dbReference type="InterPro" id="IPR020846">
    <property type="entry name" value="MFS_dom"/>
</dbReference>
<protein>
    <submittedName>
        <fullName evidence="7">Multidrug resistance protein B</fullName>
    </submittedName>
</protein>
<keyword evidence="5" id="KW-1133">Transmembrane helix</keyword>